<dbReference type="FunFam" id="3.20.20.100:FF:000023">
    <property type="entry name" value="aldose reductase"/>
    <property type="match status" value="1"/>
</dbReference>
<organism evidence="3">
    <name type="scientific">Drosophila persimilis</name>
    <name type="common">Fruit fly</name>
    <dbReference type="NCBI Taxonomy" id="7234"/>
    <lineage>
        <taxon>Eukaryota</taxon>
        <taxon>Metazoa</taxon>
        <taxon>Ecdysozoa</taxon>
        <taxon>Arthropoda</taxon>
        <taxon>Hexapoda</taxon>
        <taxon>Insecta</taxon>
        <taxon>Pterygota</taxon>
        <taxon>Neoptera</taxon>
        <taxon>Endopterygota</taxon>
        <taxon>Diptera</taxon>
        <taxon>Brachycera</taxon>
        <taxon>Muscomorpha</taxon>
        <taxon>Ephydroidea</taxon>
        <taxon>Drosophilidae</taxon>
        <taxon>Drosophila</taxon>
        <taxon>Sophophora</taxon>
    </lineage>
</organism>
<dbReference type="PROSITE" id="PS00062">
    <property type="entry name" value="ALDOKETO_REDUCTASE_2"/>
    <property type="match status" value="1"/>
</dbReference>
<dbReference type="PRINTS" id="PR00069">
    <property type="entry name" value="ALDKETRDTASE"/>
</dbReference>
<dbReference type="InterPro" id="IPR020471">
    <property type="entry name" value="AKR"/>
</dbReference>
<dbReference type="PANTHER" id="PTHR11732">
    <property type="entry name" value="ALDO/KETO REDUCTASE"/>
    <property type="match status" value="1"/>
</dbReference>
<dbReference type="InterPro" id="IPR036812">
    <property type="entry name" value="NAD(P)_OxRdtase_dom_sf"/>
</dbReference>
<name>B4GRF5_DROPE</name>
<evidence type="ECO:0000313" key="2">
    <source>
        <dbReference type="EMBL" id="EDW40340.1"/>
    </source>
</evidence>
<reference evidence="2 3" key="1">
    <citation type="journal article" date="2007" name="Nature">
        <title>Evolution of genes and genomes on the Drosophila phylogeny.</title>
        <authorList>
            <consortium name="Drosophila 12 Genomes Consortium"/>
            <person name="Clark A.G."/>
            <person name="Eisen M.B."/>
            <person name="Smith D.R."/>
            <person name="Bergman C.M."/>
            <person name="Oliver B."/>
            <person name="Markow T.A."/>
            <person name="Kaufman T.C."/>
            <person name="Kellis M."/>
            <person name="Gelbart W."/>
            <person name="Iyer V.N."/>
            <person name="Pollard D.A."/>
            <person name="Sackton T.B."/>
            <person name="Larracuente A.M."/>
            <person name="Singh N.D."/>
            <person name="Abad J.P."/>
            <person name="Abt D.N."/>
            <person name="Adryan B."/>
            <person name="Aguade M."/>
            <person name="Akashi H."/>
            <person name="Anderson W.W."/>
            <person name="Aquadro C.F."/>
            <person name="Ardell D.H."/>
            <person name="Arguello R."/>
            <person name="Artieri C.G."/>
            <person name="Barbash D.A."/>
            <person name="Barker D."/>
            <person name="Barsanti P."/>
            <person name="Batterham P."/>
            <person name="Batzoglou S."/>
            <person name="Begun D."/>
            <person name="Bhutkar A."/>
            <person name="Blanco E."/>
            <person name="Bosak S.A."/>
            <person name="Bradley R.K."/>
            <person name="Brand A.D."/>
            <person name="Brent M.R."/>
            <person name="Brooks A.N."/>
            <person name="Brown R.H."/>
            <person name="Butlin R.K."/>
            <person name="Caggese C."/>
            <person name="Calvi B.R."/>
            <person name="Bernardo de Carvalho A."/>
            <person name="Caspi A."/>
            <person name="Castrezana S."/>
            <person name="Celniker S.E."/>
            <person name="Chang J.L."/>
            <person name="Chapple C."/>
            <person name="Chatterji S."/>
            <person name="Chinwalla A."/>
            <person name="Civetta A."/>
            <person name="Clifton S.W."/>
            <person name="Comeron J.M."/>
            <person name="Costello J.C."/>
            <person name="Coyne J.A."/>
            <person name="Daub J."/>
            <person name="David R.G."/>
            <person name="Delcher A.L."/>
            <person name="Delehaunty K."/>
            <person name="Do C.B."/>
            <person name="Ebling H."/>
            <person name="Edwards K."/>
            <person name="Eickbush T."/>
            <person name="Evans J.D."/>
            <person name="Filipski A."/>
            <person name="Findeiss S."/>
            <person name="Freyhult E."/>
            <person name="Fulton L."/>
            <person name="Fulton R."/>
            <person name="Garcia A.C."/>
            <person name="Gardiner A."/>
            <person name="Garfield D.A."/>
            <person name="Garvin B.E."/>
            <person name="Gibson G."/>
            <person name="Gilbert D."/>
            <person name="Gnerre S."/>
            <person name="Godfrey J."/>
            <person name="Good R."/>
            <person name="Gotea V."/>
            <person name="Gravely B."/>
            <person name="Greenberg A.J."/>
            <person name="Griffiths-Jones S."/>
            <person name="Gross S."/>
            <person name="Guigo R."/>
            <person name="Gustafson E.A."/>
            <person name="Haerty W."/>
            <person name="Hahn M.W."/>
            <person name="Halligan D.L."/>
            <person name="Halpern A.L."/>
            <person name="Halter G.M."/>
            <person name="Han M.V."/>
            <person name="Heger A."/>
            <person name="Hillier L."/>
            <person name="Hinrichs A.S."/>
            <person name="Holmes I."/>
            <person name="Hoskins R.A."/>
            <person name="Hubisz M.J."/>
            <person name="Hultmark D."/>
            <person name="Huntley M.A."/>
            <person name="Jaffe D.B."/>
            <person name="Jagadeeshan S."/>
            <person name="Jeck W.R."/>
            <person name="Johnson J."/>
            <person name="Jones C.D."/>
            <person name="Jordan W.C."/>
            <person name="Karpen G.H."/>
            <person name="Kataoka E."/>
            <person name="Keightley P.D."/>
            <person name="Kheradpour P."/>
            <person name="Kirkness E.F."/>
            <person name="Koerich L.B."/>
            <person name="Kristiansen K."/>
            <person name="Kudrna D."/>
            <person name="Kulathinal R.J."/>
            <person name="Kumar S."/>
            <person name="Kwok R."/>
            <person name="Lander E."/>
            <person name="Langley C.H."/>
            <person name="Lapoint R."/>
            <person name="Lazzaro B.P."/>
            <person name="Lee S.J."/>
            <person name="Levesque L."/>
            <person name="Li R."/>
            <person name="Lin C.F."/>
            <person name="Lin M.F."/>
            <person name="Lindblad-Toh K."/>
            <person name="Llopart A."/>
            <person name="Long M."/>
            <person name="Low L."/>
            <person name="Lozovsky E."/>
            <person name="Lu J."/>
            <person name="Luo M."/>
            <person name="Machado C.A."/>
            <person name="Makalowski W."/>
            <person name="Marzo M."/>
            <person name="Matsuda M."/>
            <person name="Matzkin L."/>
            <person name="McAllister B."/>
            <person name="McBride C.S."/>
            <person name="McKernan B."/>
            <person name="McKernan K."/>
            <person name="Mendez-Lago M."/>
            <person name="Minx P."/>
            <person name="Mollenhauer M.U."/>
            <person name="Montooth K."/>
            <person name="Mount S.M."/>
            <person name="Mu X."/>
            <person name="Myers E."/>
            <person name="Negre B."/>
            <person name="Newfeld S."/>
            <person name="Nielsen R."/>
            <person name="Noor M.A."/>
            <person name="O'Grady P."/>
            <person name="Pachter L."/>
            <person name="Papaceit M."/>
            <person name="Parisi M.J."/>
            <person name="Parisi M."/>
            <person name="Parts L."/>
            <person name="Pedersen J.S."/>
            <person name="Pesole G."/>
            <person name="Phillippy A.M."/>
            <person name="Ponting C.P."/>
            <person name="Pop M."/>
            <person name="Porcelli D."/>
            <person name="Powell J.R."/>
            <person name="Prohaska S."/>
            <person name="Pruitt K."/>
            <person name="Puig M."/>
            <person name="Quesneville H."/>
            <person name="Ram K.R."/>
            <person name="Rand D."/>
            <person name="Rasmussen M.D."/>
            <person name="Reed L.K."/>
            <person name="Reenan R."/>
            <person name="Reily A."/>
            <person name="Remington K.A."/>
            <person name="Rieger T.T."/>
            <person name="Ritchie M.G."/>
            <person name="Robin C."/>
            <person name="Rogers Y.H."/>
            <person name="Rohde C."/>
            <person name="Rozas J."/>
            <person name="Rubenfield M.J."/>
            <person name="Ruiz A."/>
            <person name="Russo S."/>
            <person name="Salzberg S.L."/>
            <person name="Sanchez-Gracia A."/>
            <person name="Saranga D.J."/>
            <person name="Sato H."/>
            <person name="Schaeffer S.W."/>
            <person name="Schatz M.C."/>
            <person name="Schlenke T."/>
            <person name="Schwartz R."/>
            <person name="Segarra C."/>
            <person name="Singh R.S."/>
            <person name="Sirot L."/>
            <person name="Sirota M."/>
            <person name="Sisneros N.B."/>
            <person name="Smith C.D."/>
            <person name="Smith T.F."/>
            <person name="Spieth J."/>
            <person name="Stage D.E."/>
            <person name="Stark A."/>
            <person name="Stephan W."/>
            <person name="Strausberg R.L."/>
            <person name="Strempel S."/>
            <person name="Sturgill D."/>
            <person name="Sutton G."/>
            <person name="Sutton G.G."/>
            <person name="Tao W."/>
            <person name="Teichmann S."/>
            <person name="Tobari Y.N."/>
            <person name="Tomimura Y."/>
            <person name="Tsolas J.M."/>
            <person name="Valente V.L."/>
            <person name="Venter E."/>
            <person name="Venter J.C."/>
            <person name="Vicario S."/>
            <person name="Vieira F.G."/>
            <person name="Vilella A.J."/>
            <person name="Villasante A."/>
            <person name="Walenz B."/>
            <person name="Wang J."/>
            <person name="Wasserman M."/>
            <person name="Watts T."/>
            <person name="Wilson D."/>
            <person name="Wilson R.K."/>
            <person name="Wing R.A."/>
            <person name="Wolfner M.F."/>
            <person name="Wong A."/>
            <person name="Wong G.K."/>
            <person name="Wu C.I."/>
            <person name="Wu G."/>
            <person name="Yamamoto D."/>
            <person name="Yang H.P."/>
            <person name="Yang S.P."/>
            <person name="Yorke J.A."/>
            <person name="Yoshida K."/>
            <person name="Zdobnov E."/>
            <person name="Zhang P."/>
            <person name="Zhang Y."/>
            <person name="Zimin A.V."/>
            <person name="Baldwin J."/>
            <person name="Abdouelleil A."/>
            <person name="Abdulkadir J."/>
            <person name="Abebe A."/>
            <person name="Abera B."/>
            <person name="Abreu J."/>
            <person name="Acer S.C."/>
            <person name="Aftuck L."/>
            <person name="Alexander A."/>
            <person name="An P."/>
            <person name="Anderson E."/>
            <person name="Anderson S."/>
            <person name="Arachi H."/>
            <person name="Azer M."/>
            <person name="Bachantsang P."/>
            <person name="Barry A."/>
            <person name="Bayul T."/>
            <person name="Berlin A."/>
            <person name="Bessette D."/>
            <person name="Bloom T."/>
            <person name="Blye J."/>
            <person name="Boguslavskiy L."/>
            <person name="Bonnet C."/>
            <person name="Boukhgalter B."/>
            <person name="Bourzgui I."/>
            <person name="Brown A."/>
            <person name="Cahill P."/>
            <person name="Channer S."/>
            <person name="Cheshatsang Y."/>
            <person name="Chuda L."/>
            <person name="Citroen M."/>
            <person name="Collymore A."/>
            <person name="Cooke P."/>
            <person name="Costello M."/>
            <person name="D'Aco K."/>
            <person name="Daza R."/>
            <person name="De Haan G."/>
            <person name="DeGray S."/>
            <person name="DeMaso C."/>
            <person name="Dhargay N."/>
            <person name="Dooley K."/>
            <person name="Dooley E."/>
            <person name="Doricent M."/>
            <person name="Dorje P."/>
            <person name="Dorjee K."/>
            <person name="Dupes A."/>
            <person name="Elong R."/>
            <person name="Falk J."/>
            <person name="Farina A."/>
            <person name="Faro S."/>
            <person name="Ferguson D."/>
            <person name="Fisher S."/>
            <person name="Foley C.D."/>
            <person name="Franke A."/>
            <person name="Friedrich D."/>
            <person name="Gadbois L."/>
            <person name="Gearin G."/>
            <person name="Gearin C.R."/>
            <person name="Giannoukos G."/>
            <person name="Goode T."/>
            <person name="Graham J."/>
            <person name="Grandbois E."/>
            <person name="Grewal S."/>
            <person name="Gyaltsen K."/>
            <person name="Hafez N."/>
            <person name="Hagos B."/>
            <person name="Hall J."/>
            <person name="Henson C."/>
            <person name="Hollinger A."/>
            <person name="Honan T."/>
            <person name="Huard M.D."/>
            <person name="Hughes L."/>
            <person name="Hurhula B."/>
            <person name="Husby M.E."/>
            <person name="Kamat A."/>
            <person name="Kanga B."/>
            <person name="Kashin S."/>
            <person name="Khazanovich D."/>
            <person name="Kisner P."/>
            <person name="Lance K."/>
            <person name="Lara M."/>
            <person name="Lee W."/>
            <person name="Lennon N."/>
            <person name="Letendre F."/>
            <person name="LeVine R."/>
            <person name="Lipovsky A."/>
            <person name="Liu X."/>
            <person name="Liu J."/>
            <person name="Liu S."/>
            <person name="Lokyitsang T."/>
            <person name="Lokyitsang Y."/>
            <person name="Lubonja R."/>
            <person name="Lui A."/>
            <person name="MacDonald P."/>
            <person name="Magnisalis V."/>
            <person name="Maru K."/>
            <person name="Matthews C."/>
            <person name="McCusker W."/>
            <person name="McDonough S."/>
            <person name="Mehta T."/>
            <person name="Meldrim J."/>
            <person name="Meneus L."/>
            <person name="Mihai O."/>
            <person name="Mihalev A."/>
            <person name="Mihova T."/>
            <person name="Mittelman R."/>
            <person name="Mlenga V."/>
            <person name="Montmayeur A."/>
            <person name="Mulrain L."/>
            <person name="Navidi A."/>
            <person name="Naylor J."/>
            <person name="Negash T."/>
            <person name="Nguyen T."/>
            <person name="Nguyen N."/>
            <person name="Nicol R."/>
            <person name="Norbu C."/>
            <person name="Norbu N."/>
            <person name="Novod N."/>
            <person name="O'Neill B."/>
            <person name="Osman S."/>
            <person name="Markiewicz E."/>
            <person name="Oyono O.L."/>
            <person name="Patti C."/>
            <person name="Phunkhang P."/>
            <person name="Pierre F."/>
            <person name="Priest M."/>
            <person name="Raghuraman S."/>
            <person name="Rege F."/>
            <person name="Reyes R."/>
            <person name="Rise C."/>
            <person name="Rogov P."/>
            <person name="Ross K."/>
            <person name="Ryan E."/>
            <person name="Settipalli S."/>
            <person name="Shea T."/>
            <person name="Sherpa N."/>
            <person name="Shi L."/>
            <person name="Shih D."/>
            <person name="Sparrow T."/>
            <person name="Spaulding J."/>
            <person name="Stalker J."/>
            <person name="Stange-Thomann N."/>
            <person name="Stavropoulos S."/>
            <person name="Stone C."/>
            <person name="Strader C."/>
            <person name="Tesfaye S."/>
            <person name="Thomson T."/>
            <person name="Thoulutsang Y."/>
            <person name="Thoulutsang D."/>
            <person name="Topham K."/>
            <person name="Topping I."/>
            <person name="Tsamla T."/>
            <person name="Vassiliev H."/>
            <person name="Vo A."/>
            <person name="Wangchuk T."/>
            <person name="Wangdi T."/>
            <person name="Weiand M."/>
            <person name="Wilkinson J."/>
            <person name="Wilson A."/>
            <person name="Yadav S."/>
            <person name="Young G."/>
            <person name="Yu Q."/>
            <person name="Zembek L."/>
            <person name="Zhong D."/>
            <person name="Zimmer A."/>
            <person name="Zwirko Z."/>
            <person name="Jaffe D.B."/>
            <person name="Alvarez P."/>
            <person name="Brockman W."/>
            <person name="Butler J."/>
            <person name="Chin C."/>
            <person name="Gnerre S."/>
            <person name="Grabherr M."/>
            <person name="Kleber M."/>
            <person name="Mauceli E."/>
            <person name="MacCallum I."/>
        </authorList>
    </citation>
    <scope>NUCLEOTIDE SEQUENCE [LARGE SCALE GENOMIC DNA]</scope>
    <source>
        <strain evidence="3">MSH-3 / Tucson 14011-0111.49</strain>
    </source>
</reference>
<accession>B4GRF5</accession>
<dbReference type="CDD" id="cd19116">
    <property type="entry name" value="AKR_AKR2E1-5"/>
    <property type="match status" value="1"/>
</dbReference>
<gene>
    <name evidence="2" type="primary">Dper\GL24949</name>
    <name evidence="2" type="ORF">Dper_GL24949</name>
</gene>
<feature type="domain" description="NADP-dependent oxidoreductase" evidence="1">
    <location>
        <begin position="155"/>
        <end position="414"/>
    </location>
</feature>
<dbReference type="Proteomes" id="UP000008744">
    <property type="component" value="Unassembled WGS sequence"/>
</dbReference>
<proteinExistence type="predicted"/>
<dbReference type="AlphaFoldDB" id="B4GRF5"/>
<protein>
    <submittedName>
        <fullName evidence="2">GL24949</fullName>
    </submittedName>
</protein>
<dbReference type="PhylomeDB" id="B4GRF5"/>
<dbReference type="HOGENOM" id="CLU_037254_0_0_1"/>
<dbReference type="Pfam" id="PF00248">
    <property type="entry name" value="Aldo_ket_red"/>
    <property type="match status" value="2"/>
</dbReference>
<dbReference type="STRING" id="7234.B4GRF5"/>
<evidence type="ECO:0000259" key="1">
    <source>
        <dbReference type="Pfam" id="PF00248"/>
    </source>
</evidence>
<evidence type="ECO:0000313" key="3">
    <source>
        <dbReference type="Proteomes" id="UP000008744"/>
    </source>
</evidence>
<dbReference type="Gene3D" id="3.20.20.100">
    <property type="entry name" value="NADP-dependent oxidoreductase domain"/>
    <property type="match status" value="2"/>
</dbReference>
<dbReference type="InterPro" id="IPR044488">
    <property type="entry name" value="AKR2E"/>
</dbReference>
<keyword evidence="3" id="KW-1185">Reference proteome</keyword>
<dbReference type="OrthoDB" id="416253at2759"/>
<feature type="domain" description="NADP-dependent oxidoreductase" evidence="1">
    <location>
        <begin position="19"/>
        <end position="117"/>
    </location>
</feature>
<dbReference type="GO" id="GO:0046370">
    <property type="term" value="P:fructose biosynthetic process"/>
    <property type="evidence" value="ECO:0007669"/>
    <property type="project" value="EnsemblMetazoa"/>
</dbReference>
<dbReference type="InterPro" id="IPR018170">
    <property type="entry name" value="Aldo/ket_reductase_CS"/>
</dbReference>
<dbReference type="SMR" id="B4GRF5"/>
<dbReference type="eggNOG" id="KOG1577">
    <property type="taxonomic scope" value="Eukaryota"/>
</dbReference>
<sequence>MKLAPTVKLNNGYEMPILGLGTYELKKTRCENAVRYALESGYRHIDTAYLYRNEGLIGKVLRGLISERKIKRSEVFLVTKLWDIYHEPERVRYACDLQLKLLGVDYIDLYLMHSPVGVKYVSDDDLMPHDGDKLCTKALPSFYADAESIDGDGTAAIKHAIDIGYRHIDTAYFYQNEVEVGRAIRDRIAEGVVKREDIFLVTKLWNVHHDPGYVEPICRKQLRTLGLDYIDLYLMHMPVGYKYVNEETLLPKDDEGNLQLSDIDYLDTYKAMEKLVKQGLVRSIGVSNFNSEQLARILANCEIKPVTNQVECSPGLNQKPLTAFCKQHGITVTAYSPLGRPKPDAQKPNYIYSPDVVAIAKKYGKTTPQIVLRYLIDLGTIPIPKSSNINRVTENFDIFDFELTPEEIAVLDKFNCGERLVPLNLIKAQNHKYYPFSIEF</sequence>
<dbReference type="EMBL" id="CH479188">
    <property type="protein sequence ID" value="EDW40340.1"/>
    <property type="molecule type" value="Genomic_DNA"/>
</dbReference>
<dbReference type="PROSITE" id="PS00798">
    <property type="entry name" value="ALDOKETO_REDUCTASE_1"/>
    <property type="match status" value="2"/>
</dbReference>
<dbReference type="SUPFAM" id="SSF51430">
    <property type="entry name" value="NAD(P)-linked oxidoreductase"/>
    <property type="match status" value="2"/>
</dbReference>
<dbReference type="GO" id="GO:0006061">
    <property type="term" value="P:sorbitol biosynthetic process"/>
    <property type="evidence" value="ECO:0007669"/>
    <property type="project" value="EnsemblMetazoa"/>
</dbReference>
<dbReference type="GO" id="GO:0016491">
    <property type="term" value="F:oxidoreductase activity"/>
    <property type="evidence" value="ECO:0007669"/>
    <property type="project" value="InterPro"/>
</dbReference>
<dbReference type="InterPro" id="IPR023210">
    <property type="entry name" value="NADP_OxRdtase_dom"/>
</dbReference>
<dbReference type="OMA" id="YNYKNED"/>